<reference evidence="1" key="1">
    <citation type="submission" date="2022-07" db="EMBL/GenBank/DDBJ databases">
        <title>Genome Sequence of Phlebia brevispora.</title>
        <authorList>
            <person name="Buettner E."/>
        </authorList>
    </citation>
    <scope>NUCLEOTIDE SEQUENCE</scope>
    <source>
        <strain evidence="1">MPL23</strain>
    </source>
</reference>
<sequence length="520" mass="59405">MFRVLLLVSRPGGNCILERKLVDDLAYRDVRYLLPGTTNPVGSAILGTLLLRYPLRITDAEAKRRIRNIAAGSWLMEAYVVATNTARWYFASTVRVNNSMKAIPSPILASALLNPRSNVRVEFRKPHQGCLYVSYAELQLQPAFDLYRREDEHGPLLAHRFKSLYARSVQIEFLGLWDTVASVGLPSRHLPMFESEGVRYVRHAVALDERRIKFRPHFCYDPAVEREPDKRSHLALQPEDIEQSERSGSAATNTQEVWFAGVHSDIGGGAFDDNELPTPRLSRIPLRWMIRQCFETSTGIVFDACMLREAGLSVSRTTNIDEHSQGVGAASPTYALEPTYDWSPGPLQEREAAPKRLAPSTSTKFRTIASRLLFGWADNARTPDEDMWNYTPQEWERLNDSRDASQDIHCPLKTNPFWWLLELMPLSIETTMAEKLKTGDSYALVRNRGRGRRMFHHTMPGPWKIHRTVKIRLESRPEYIPQARPELTATGHSVRQKIPANRLAHLDWNQNDPSAWNWVP</sequence>
<organism evidence="1 2">
    <name type="scientific">Phlebia brevispora</name>
    <dbReference type="NCBI Taxonomy" id="194682"/>
    <lineage>
        <taxon>Eukaryota</taxon>
        <taxon>Fungi</taxon>
        <taxon>Dikarya</taxon>
        <taxon>Basidiomycota</taxon>
        <taxon>Agaricomycotina</taxon>
        <taxon>Agaricomycetes</taxon>
        <taxon>Polyporales</taxon>
        <taxon>Meruliaceae</taxon>
        <taxon>Phlebia</taxon>
    </lineage>
</organism>
<keyword evidence="2" id="KW-1185">Reference proteome</keyword>
<comment type="caution">
    <text evidence="1">The sequence shown here is derived from an EMBL/GenBank/DDBJ whole genome shotgun (WGS) entry which is preliminary data.</text>
</comment>
<dbReference type="EMBL" id="JANHOG010000256">
    <property type="protein sequence ID" value="KAJ3556272.1"/>
    <property type="molecule type" value="Genomic_DNA"/>
</dbReference>
<evidence type="ECO:0000313" key="1">
    <source>
        <dbReference type="EMBL" id="KAJ3556272.1"/>
    </source>
</evidence>
<evidence type="ECO:0000313" key="2">
    <source>
        <dbReference type="Proteomes" id="UP001148662"/>
    </source>
</evidence>
<proteinExistence type="predicted"/>
<dbReference type="Proteomes" id="UP001148662">
    <property type="component" value="Unassembled WGS sequence"/>
</dbReference>
<protein>
    <submittedName>
        <fullName evidence="1">Uncharacterized protein</fullName>
    </submittedName>
</protein>
<gene>
    <name evidence="1" type="ORF">NM688_g2119</name>
</gene>
<name>A0ACC1T9D5_9APHY</name>
<accession>A0ACC1T9D5</accession>